<sequence length="132" mass="14845">MEEMKQEKLPPHDIEAEEAVIGSLLIDPEAILRIATFLKSEDFFSEINRWVYEACLSLHERNEVVNQITVAHELMRQGKLEQIGGVGYLSQLISTVPTSLHVEHYGKVVRRCADNRRLITLGGQLAAAGYAE</sequence>
<dbReference type="GO" id="GO:0005524">
    <property type="term" value="F:ATP binding"/>
    <property type="evidence" value="ECO:0007669"/>
    <property type="project" value="InterPro"/>
</dbReference>
<dbReference type="PANTHER" id="PTHR30153">
    <property type="entry name" value="REPLICATIVE DNA HELICASE DNAB"/>
    <property type="match status" value="1"/>
</dbReference>
<dbReference type="InterPro" id="IPR016136">
    <property type="entry name" value="DNA_helicase_N/primase_C"/>
</dbReference>
<dbReference type="InterPro" id="IPR007693">
    <property type="entry name" value="DNA_helicase_DnaB-like_N"/>
</dbReference>
<keyword evidence="1" id="KW-0235">DNA replication</keyword>
<dbReference type="Pfam" id="PF00772">
    <property type="entry name" value="DnaB"/>
    <property type="match status" value="1"/>
</dbReference>
<evidence type="ECO:0000259" key="3">
    <source>
        <dbReference type="Pfam" id="PF00772"/>
    </source>
</evidence>
<gene>
    <name evidence="4" type="ORF">S03H2_53254</name>
</gene>
<dbReference type="SUPFAM" id="SSF48024">
    <property type="entry name" value="N-terminal domain of DnaB helicase"/>
    <property type="match status" value="1"/>
</dbReference>
<comment type="caution">
    <text evidence="4">The sequence shown here is derived from an EMBL/GenBank/DDBJ whole genome shotgun (WGS) entry which is preliminary data.</text>
</comment>
<dbReference type="GO" id="GO:0003677">
    <property type="term" value="F:DNA binding"/>
    <property type="evidence" value="ECO:0007669"/>
    <property type="project" value="UniProtKB-KW"/>
</dbReference>
<evidence type="ECO:0000256" key="2">
    <source>
        <dbReference type="ARBA" id="ARBA00023125"/>
    </source>
</evidence>
<name>X1HR11_9ZZZZ</name>
<dbReference type="GO" id="GO:0006260">
    <property type="term" value="P:DNA replication"/>
    <property type="evidence" value="ECO:0007669"/>
    <property type="project" value="UniProtKB-KW"/>
</dbReference>
<reference evidence="4" key="1">
    <citation type="journal article" date="2014" name="Front. Microbiol.">
        <title>High frequency of phylogenetically diverse reductive dehalogenase-homologous genes in deep subseafloor sedimentary metagenomes.</title>
        <authorList>
            <person name="Kawai M."/>
            <person name="Futagami T."/>
            <person name="Toyoda A."/>
            <person name="Takaki Y."/>
            <person name="Nishi S."/>
            <person name="Hori S."/>
            <person name="Arai W."/>
            <person name="Tsubouchi T."/>
            <person name="Morono Y."/>
            <person name="Uchiyama I."/>
            <person name="Ito T."/>
            <person name="Fujiyama A."/>
            <person name="Inagaki F."/>
            <person name="Takami H."/>
        </authorList>
    </citation>
    <scope>NUCLEOTIDE SEQUENCE</scope>
    <source>
        <strain evidence="4">Expedition CK06-06</strain>
    </source>
</reference>
<organism evidence="4">
    <name type="scientific">marine sediment metagenome</name>
    <dbReference type="NCBI Taxonomy" id="412755"/>
    <lineage>
        <taxon>unclassified sequences</taxon>
        <taxon>metagenomes</taxon>
        <taxon>ecological metagenomes</taxon>
    </lineage>
</organism>
<feature type="non-terminal residue" evidence="4">
    <location>
        <position position="132"/>
    </location>
</feature>
<proteinExistence type="predicted"/>
<dbReference type="GO" id="GO:0003678">
    <property type="term" value="F:DNA helicase activity"/>
    <property type="evidence" value="ECO:0007669"/>
    <property type="project" value="InterPro"/>
</dbReference>
<dbReference type="AlphaFoldDB" id="X1HR11"/>
<evidence type="ECO:0000313" key="4">
    <source>
        <dbReference type="EMBL" id="GAH72591.1"/>
    </source>
</evidence>
<accession>X1HR11</accession>
<dbReference type="PANTHER" id="PTHR30153:SF2">
    <property type="entry name" value="REPLICATIVE DNA HELICASE"/>
    <property type="match status" value="1"/>
</dbReference>
<dbReference type="Gene3D" id="1.10.860.10">
    <property type="entry name" value="DNAb Helicase, Chain A"/>
    <property type="match status" value="1"/>
</dbReference>
<dbReference type="EMBL" id="BARU01033889">
    <property type="protein sequence ID" value="GAH72591.1"/>
    <property type="molecule type" value="Genomic_DNA"/>
</dbReference>
<evidence type="ECO:0000256" key="1">
    <source>
        <dbReference type="ARBA" id="ARBA00022705"/>
    </source>
</evidence>
<dbReference type="InterPro" id="IPR036185">
    <property type="entry name" value="DNA_heli_DnaB-like_N_sf"/>
</dbReference>
<feature type="domain" description="DNA helicase DnaB-like N-terminal" evidence="3">
    <location>
        <begin position="10"/>
        <end position="110"/>
    </location>
</feature>
<dbReference type="GO" id="GO:0005829">
    <property type="term" value="C:cytosol"/>
    <property type="evidence" value="ECO:0007669"/>
    <property type="project" value="TreeGrafter"/>
</dbReference>
<protein>
    <recommendedName>
        <fullName evidence="3">DNA helicase DnaB-like N-terminal domain-containing protein</fullName>
    </recommendedName>
</protein>
<keyword evidence="2" id="KW-0238">DNA-binding</keyword>